<proteinExistence type="predicted"/>
<geneLocation type="plasmid" evidence="2">
    <name>co2235_mp</name>
</geneLocation>
<protein>
    <submittedName>
        <fullName evidence="1">Uncharacterized protein</fullName>
    </submittedName>
</protein>
<dbReference type="Proteomes" id="UP000256862">
    <property type="component" value="Plasmid CO2235_mp"/>
</dbReference>
<sequence length="93" mass="9912">MVDPSVSGLDPRAAAVAMQVAGYVRRYPRAADTCIGIARWWLPPGSQADPAVVLRALEALVRDGVLQARRLPSGECLYSAAGPGHDSEPRNED</sequence>
<dbReference type="AlphaFoldDB" id="A0A976BJ41"/>
<reference evidence="1 2" key="1">
    <citation type="submission" date="2018-01" db="EMBL/GenBank/DDBJ databases">
        <authorList>
            <person name="Clerissi C."/>
        </authorList>
    </citation>
    <scope>NUCLEOTIDE SEQUENCE [LARGE SCALE GENOMIC DNA]</scope>
    <source>
        <strain evidence="1">Cupriavidus oxalaticus LMG 2235</strain>
        <plasmid evidence="2">co2235_mp</plasmid>
    </source>
</reference>
<comment type="caution">
    <text evidence="1">The sequence shown here is derived from an EMBL/GenBank/DDBJ whole genome shotgun (WGS) entry which is preliminary data.</text>
</comment>
<organism evidence="1 2">
    <name type="scientific">Cupriavidus oxalaticus</name>
    <dbReference type="NCBI Taxonomy" id="96344"/>
    <lineage>
        <taxon>Bacteria</taxon>
        <taxon>Pseudomonadati</taxon>
        <taxon>Pseudomonadota</taxon>
        <taxon>Betaproteobacteria</taxon>
        <taxon>Burkholderiales</taxon>
        <taxon>Burkholderiaceae</taxon>
        <taxon>Cupriavidus</taxon>
    </lineage>
</organism>
<evidence type="ECO:0000313" key="1">
    <source>
        <dbReference type="EMBL" id="SPC23237.1"/>
    </source>
</evidence>
<name>A0A976BJ41_9BURK</name>
<dbReference type="EMBL" id="OGUS01000142">
    <property type="protein sequence ID" value="SPC23237.1"/>
    <property type="molecule type" value="Genomic_DNA"/>
</dbReference>
<evidence type="ECO:0000313" key="2">
    <source>
        <dbReference type="Proteomes" id="UP000256862"/>
    </source>
</evidence>
<gene>
    <name evidence="1" type="ORF">CO2235_MP70015</name>
</gene>
<accession>A0A976BJ41</accession>